<dbReference type="AlphaFoldDB" id="A0A433HIG2"/>
<gene>
    <name evidence="1" type="ORF">ELQ35_14175</name>
</gene>
<dbReference type="Proteomes" id="UP000267430">
    <property type="component" value="Unassembled WGS sequence"/>
</dbReference>
<evidence type="ECO:0000313" key="1">
    <source>
        <dbReference type="EMBL" id="RUQ28049.1"/>
    </source>
</evidence>
<keyword evidence="2" id="KW-1185">Reference proteome</keyword>
<dbReference type="RefSeq" id="WP_126865472.1">
    <property type="nucleotide sequence ID" value="NZ_JAUSTX010000018.1"/>
</dbReference>
<sequence length="113" mass="12705">MNIIKGKAILLIFLLAILIGLLFIWLQSSGTVMQEEEIVEKYYSPDGSGKVTGITTKEIEEVNADASGPTCAMKFSNNKILVLDCDRYLNYRIGEKVEIAYDNRKITEIRGKE</sequence>
<accession>A0A433HIG2</accession>
<comment type="caution">
    <text evidence="1">The sequence shown here is derived from an EMBL/GenBank/DDBJ whole genome shotgun (WGS) entry which is preliminary data.</text>
</comment>
<evidence type="ECO:0000313" key="2">
    <source>
        <dbReference type="Proteomes" id="UP000267430"/>
    </source>
</evidence>
<organism evidence="1 2">
    <name type="scientific">Peribacillus cavernae</name>
    <dbReference type="NCBI Taxonomy" id="1674310"/>
    <lineage>
        <taxon>Bacteria</taxon>
        <taxon>Bacillati</taxon>
        <taxon>Bacillota</taxon>
        <taxon>Bacilli</taxon>
        <taxon>Bacillales</taxon>
        <taxon>Bacillaceae</taxon>
        <taxon>Peribacillus</taxon>
    </lineage>
</organism>
<name>A0A433HIG2_9BACI</name>
<dbReference type="EMBL" id="RYZZ01000018">
    <property type="protein sequence ID" value="RUQ28049.1"/>
    <property type="molecule type" value="Genomic_DNA"/>
</dbReference>
<proteinExistence type="predicted"/>
<reference evidence="1 2" key="1">
    <citation type="submission" date="2018-12" db="EMBL/GenBank/DDBJ databases">
        <title>Bacillus chawlae sp. nov., Bacillus glennii sp. nov., and Bacillus saganii sp. nov. Isolated from the Vehicle Assembly Building at Kennedy Space Center where the Viking Spacecraft were Assembled.</title>
        <authorList>
            <person name="Seuylemezian A."/>
            <person name="Vaishampayan P."/>
        </authorList>
    </citation>
    <scope>NUCLEOTIDE SEQUENCE [LARGE SCALE GENOMIC DNA]</scope>
    <source>
        <strain evidence="1 2">L5</strain>
    </source>
</reference>
<dbReference type="OrthoDB" id="2889385at2"/>
<protein>
    <submittedName>
        <fullName evidence="1">Uncharacterized protein</fullName>
    </submittedName>
</protein>